<sequence>MKLLGLSLGRLWQLRQSTGSDDDGYVPEYLLDRFVEILELSGEQQALRFLRESKARAARESRSSNRSRRKRRNAMMGMSDESRISSMDRVIDDDLSAFGITSVQNARGQIMMAGSSRRRENVNSSPALNRTIEIHIDDDLVGAAESSTPVEKFRRLMNSSPTQKNPKKKKRAKALRIRANALTRLARDWIDVYYDNVEGGQLEAALTRMNDFGNIVSSGKISPTGQPEENKYGHLYRHEHIFLKCLTINGFVYTDPALLGKYMASFPADMVTWLAQGKMKTKEEVFAGVDEEPRGGEKFGKMVNKVDED</sequence>
<organism evidence="2 3">
    <name type="scientific">Diaporthe eres</name>
    <name type="common">Phomopsis oblonga</name>
    <dbReference type="NCBI Taxonomy" id="83184"/>
    <lineage>
        <taxon>Eukaryota</taxon>
        <taxon>Fungi</taxon>
        <taxon>Dikarya</taxon>
        <taxon>Ascomycota</taxon>
        <taxon>Pezizomycotina</taxon>
        <taxon>Sordariomycetes</taxon>
        <taxon>Sordariomycetidae</taxon>
        <taxon>Diaporthales</taxon>
        <taxon>Diaporthaceae</taxon>
        <taxon>Diaporthe</taxon>
        <taxon>Diaporthe eres species complex</taxon>
    </lineage>
</organism>
<feature type="compositionally biased region" description="Basic and acidic residues" evidence="1">
    <location>
        <begin position="52"/>
        <end position="63"/>
    </location>
</feature>
<dbReference type="Proteomes" id="UP001430848">
    <property type="component" value="Unassembled WGS sequence"/>
</dbReference>
<gene>
    <name evidence="2" type="ORF">SLS63_013345</name>
</gene>
<dbReference type="PANTHER" id="PTHR43205">
    <property type="entry name" value="PROSTAGLANDIN REDUCTASE"/>
    <property type="match status" value="1"/>
</dbReference>
<comment type="caution">
    <text evidence="2">The sequence shown here is derived from an EMBL/GenBank/DDBJ whole genome shotgun (WGS) entry which is preliminary data.</text>
</comment>
<keyword evidence="3" id="KW-1185">Reference proteome</keyword>
<feature type="region of interest" description="Disordered" evidence="1">
    <location>
        <begin position="289"/>
        <end position="309"/>
    </location>
</feature>
<name>A0ABR1NNS0_DIAER</name>
<feature type="region of interest" description="Disordered" evidence="1">
    <location>
        <begin position="52"/>
        <end position="78"/>
    </location>
</feature>
<dbReference type="Gene3D" id="3.40.50.720">
    <property type="entry name" value="NAD(P)-binding Rossmann-like Domain"/>
    <property type="match status" value="1"/>
</dbReference>
<evidence type="ECO:0000313" key="3">
    <source>
        <dbReference type="Proteomes" id="UP001430848"/>
    </source>
</evidence>
<evidence type="ECO:0000256" key="1">
    <source>
        <dbReference type="SAM" id="MobiDB-lite"/>
    </source>
</evidence>
<dbReference type="PANTHER" id="PTHR43205:SF7">
    <property type="entry name" value="PROSTAGLANDIN REDUCTASE 1"/>
    <property type="match status" value="1"/>
</dbReference>
<accession>A0ABR1NNS0</accession>
<dbReference type="InterPro" id="IPR045010">
    <property type="entry name" value="MDR_fam"/>
</dbReference>
<dbReference type="EMBL" id="JAKNSF020000175">
    <property type="protein sequence ID" value="KAK7709146.1"/>
    <property type="molecule type" value="Genomic_DNA"/>
</dbReference>
<reference evidence="2 3" key="1">
    <citation type="submission" date="2024-02" db="EMBL/GenBank/DDBJ databases">
        <title>De novo assembly and annotation of 12 fungi associated with fruit tree decline syndrome in Ontario, Canada.</title>
        <authorList>
            <person name="Sulman M."/>
            <person name="Ellouze W."/>
            <person name="Ilyukhin E."/>
        </authorList>
    </citation>
    <scope>NUCLEOTIDE SEQUENCE [LARGE SCALE GENOMIC DNA]</scope>
    <source>
        <strain evidence="2 3">M169</strain>
    </source>
</reference>
<dbReference type="InterPro" id="IPR036291">
    <property type="entry name" value="NAD(P)-bd_dom_sf"/>
</dbReference>
<dbReference type="SUPFAM" id="SSF51735">
    <property type="entry name" value="NAD(P)-binding Rossmann-fold domains"/>
    <property type="match status" value="1"/>
</dbReference>
<proteinExistence type="predicted"/>
<protein>
    <submittedName>
        <fullName evidence="2">Uncharacterized protein</fullName>
    </submittedName>
</protein>
<dbReference type="Gene3D" id="3.90.180.10">
    <property type="entry name" value="Medium-chain alcohol dehydrogenases, catalytic domain"/>
    <property type="match status" value="1"/>
</dbReference>
<evidence type="ECO:0000313" key="2">
    <source>
        <dbReference type="EMBL" id="KAK7709146.1"/>
    </source>
</evidence>